<comment type="subcellular location">
    <subcellularLocation>
        <location evidence="1">Cell membrane</location>
        <topology evidence="1">Multi-pass membrane protein</topology>
    </subcellularLocation>
</comment>
<dbReference type="GO" id="GO:0015105">
    <property type="term" value="F:arsenite transmembrane transporter activity"/>
    <property type="evidence" value="ECO:0007669"/>
    <property type="project" value="TreeGrafter"/>
</dbReference>
<evidence type="ECO:0000256" key="8">
    <source>
        <dbReference type="SAM" id="MobiDB-lite"/>
    </source>
</evidence>
<dbReference type="GO" id="GO:0015297">
    <property type="term" value="F:antiporter activity"/>
    <property type="evidence" value="ECO:0007669"/>
    <property type="project" value="InterPro"/>
</dbReference>
<protein>
    <submittedName>
        <fullName evidence="10">Bile acid:sodium symporter</fullName>
    </submittedName>
</protein>
<evidence type="ECO:0000256" key="7">
    <source>
        <dbReference type="ARBA" id="ARBA00023136"/>
    </source>
</evidence>
<feature type="compositionally biased region" description="Low complexity" evidence="8">
    <location>
        <begin position="29"/>
        <end position="40"/>
    </location>
</feature>
<evidence type="ECO:0000256" key="4">
    <source>
        <dbReference type="ARBA" id="ARBA00022475"/>
    </source>
</evidence>
<dbReference type="Proteomes" id="UP000218965">
    <property type="component" value="Chromosome"/>
</dbReference>
<evidence type="ECO:0000256" key="6">
    <source>
        <dbReference type="ARBA" id="ARBA00022989"/>
    </source>
</evidence>
<dbReference type="Pfam" id="PF01758">
    <property type="entry name" value="SBF"/>
    <property type="match status" value="1"/>
</dbReference>
<dbReference type="InterPro" id="IPR002657">
    <property type="entry name" value="BilAc:Na_symport/Acr3"/>
</dbReference>
<dbReference type="InterPro" id="IPR004706">
    <property type="entry name" value="Arsenical-R_Acr3"/>
</dbReference>
<dbReference type="GO" id="GO:0005886">
    <property type="term" value="C:plasma membrane"/>
    <property type="evidence" value="ECO:0007669"/>
    <property type="project" value="UniProtKB-SubCell"/>
</dbReference>
<keyword evidence="5 9" id="KW-0812">Transmembrane</keyword>
<proteinExistence type="inferred from homology"/>
<organism evidence="10 11">
    <name type="scientific">Microcella alkaliphila</name>
    <dbReference type="NCBI Taxonomy" id="279828"/>
    <lineage>
        <taxon>Bacteria</taxon>
        <taxon>Bacillati</taxon>
        <taxon>Actinomycetota</taxon>
        <taxon>Actinomycetes</taxon>
        <taxon>Micrococcales</taxon>
        <taxon>Microbacteriaceae</taxon>
        <taxon>Microcella</taxon>
    </lineage>
</organism>
<keyword evidence="6 9" id="KW-1133">Transmembrane helix</keyword>
<comment type="similarity">
    <text evidence="2">Belongs to the arsenical resistance-3 (ACR3) (TC 2.A.59) family.</text>
</comment>
<dbReference type="GO" id="GO:0015104">
    <property type="term" value="F:antimonite transmembrane transporter activity"/>
    <property type="evidence" value="ECO:0007669"/>
    <property type="project" value="TreeGrafter"/>
</dbReference>
<accession>A0A0U5BC81</accession>
<dbReference type="AlphaFoldDB" id="A0A0U5BC81"/>
<dbReference type="PANTHER" id="PTHR43057:SF1">
    <property type="entry name" value="ARSENICAL-RESISTANCE PROTEIN 3"/>
    <property type="match status" value="1"/>
</dbReference>
<dbReference type="Gene3D" id="1.20.1530.20">
    <property type="match status" value="1"/>
</dbReference>
<dbReference type="KEGG" id="malk:MalAC0309_2498"/>
<dbReference type="InterPro" id="IPR038770">
    <property type="entry name" value="Na+/solute_symporter_sf"/>
</dbReference>
<gene>
    <name evidence="10" type="ORF">MalAC0309_2498</name>
</gene>
<reference evidence="11" key="1">
    <citation type="submission" date="2015-12" db="EMBL/GenBank/DDBJ databases">
        <authorList>
            <person name="Shamseldin A."/>
            <person name="Moawad H."/>
            <person name="Abd El-Rahim W.M."/>
            <person name="Sadowsky M.J."/>
        </authorList>
    </citation>
    <scope>NUCLEOTIDE SEQUENCE [LARGE SCALE GENOMIC DNA]</scope>
    <source>
        <strain evidence="11">JAM AC0309</strain>
    </source>
</reference>
<feature type="transmembrane region" description="Helical" evidence="9">
    <location>
        <begin position="115"/>
        <end position="136"/>
    </location>
</feature>
<evidence type="ECO:0000313" key="10">
    <source>
        <dbReference type="EMBL" id="BAU33337.1"/>
    </source>
</evidence>
<evidence type="ECO:0000256" key="2">
    <source>
        <dbReference type="ARBA" id="ARBA00010110"/>
    </source>
</evidence>
<name>A0A0U5BC81_9MICO</name>
<feature type="transmembrane region" description="Helical" evidence="9">
    <location>
        <begin position="52"/>
        <end position="73"/>
    </location>
</feature>
<feature type="transmembrane region" description="Helical" evidence="9">
    <location>
        <begin position="79"/>
        <end position="103"/>
    </location>
</feature>
<reference evidence="10 11" key="2">
    <citation type="submission" date="2016-01" db="EMBL/GenBank/DDBJ databases">
        <title>Microcella alkaliphila JAM AC0309 whole genome shotgun sequence.</title>
        <authorList>
            <person name="Kurata A."/>
            <person name="Hirose Y."/>
            <person name="Kishimoto N."/>
            <person name="Kobayashi T."/>
        </authorList>
    </citation>
    <scope>NUCLEOTIDE SEQUENCE [LARGE SCALE GENOMIC DNA]</scope>
    <source>
        <strain evidence="10 11">JAM AC0309</strain>
    </source>
</reference>
<evidence type="ECO:0000313" key="11">
    <source>
        <dbReference type="Proteomes" id="UP000218965"/>
    </source>
</evidence>
<dbReference type="EMBL" id="AP017315">
    <property type="protein sequence ID" value="BAU33337.1"/>
    <property type="molecule type" value="Genomic_DNA"/>
</dbReference>
<feature type="region of interest" description="Disordered" evidence="8">
    <location>
        <begin position="1"/>
        <end position="41"/>
    </location>
</feature>
<evidence type="ECO:0000256" key="5">
    <source>
        <dbReference type="ARBA" id="ARBA00022692"/>
    </source>
</evidence>
<keyword evidence="3" id="KW-0813">Transport</keyword>
<dbReference type="PANTHER" id="PTHR43057">
    <property type="entry name" value="ARSENITE EFFLUX TRANSPORTER"/>
    <property type="match status" value="1"/>
</dbReference>
<evidence type="ECO:0000256" key="9">
    <source>
        <dbReference type="SAM" id="Phobius"/>
    </source>
</evidence>
<evidence type="ECO:0000256" key="3">
    <source>
        <dbReference type="ARBA" id="ARBA00022448"/>
    </source>
</evidence>
<feature type="compositionally biased region" description="Low complexity" evidence="8">
    <location>
        <begin position="1"/>
        <end position="12"/>
    </location>
</feature>
<sequence length="189" mass="19165">MGRGAAPGARPGVGTRECDRRGPLLSVDPTTPSPTTALPPVTRPSRLERLQVLVYLAAIAAGLALGVLAPAAGAAVGVAVLPALAVLLFVTLLVVPCTDWLLTFTQLAGGDTARAVAFAPVSLIVQLALLPVYVWLIADGAAGADVGTLIDVEQVVVTVLVVLVLPLALAVPVRVLPRIFAAPPATTPL</sequence>
<keyword evidence="7 9" id="KW-0472">Membrane</keyword>
<feature type="transmembrane region" description="Helical" evidence="9">
    <location>
        <begin position="156"/>
        <end position="176"/>
    </location>
</feature>
<keyword evidence="4" id="KW-1003">Cell membrane</keyword>
<evidence type="ECO:0000256" key="1">
    <source>
        <dbReference type="ARBA" id="ARBA00004651"/>
    </source>
</evidence>